<dbReference type="Proteomes" id="UP000479190">
    <property type="component" value="Unassembled WGS sequence"/>
</dbReference>
<gene>
    <name evidence="1" type="ORF">TBRA_LOCUS12450</name>
</gene>
<name>A0A6H5IV81_9HYME</name>
<dbReference type="EMBL" id="CADCXV010001049">
    <property type="protein sequence ID" value="CAB0040756.1"/>
    <property type="molecule type" value="Genomic_DNA"/>
</dbReference>
<reference evidence="1 2" key="1">
    <citation type="submission" date="2020-02" db="EMBL/GenBank/DDBJ databases">
        <authorList>
            <person name="Ferguson B K."/>
        </authorList>
    </citation>
    <scope>NUCLEOTIDE SEQUENCE [LARGE SCALE GENOMIC DNA]</scope>
</reference>
<dbReference type="AlphaFoldDB" id="A0A6H5IV81"/>
<organism evidence="1 2">
    <name type="scientific">Trichogramma brassicae</name>
    <dbReference type="NCBI Taxonomy" id="86971"/>
    <lineage>
        <taxon>Eukaryota</taxon>
        <taxon>Metazoa</taxon>
        <taxon>Ecdysozoa</taxon>
        <taxon>Arthropoda</taxon>
        <taxon>Hexapoda</taxon>
        <taxon>Insecta</taxon>
        <taxon>Pterygota</taxon>
        <taxon>Neoptera</taxon>
        <taxon>Endopterygota</taxon>
        <taxon>Hymenoptera</taxon>
        <taxon>Apocrita</taxon>
        <taxon>Proctotrupomorpha</taxon>
        <taxon>Chalcidoidea</taxon>
        <taxon>Trichogrammatidae</taxon>
        <taxon>Trichogramma</taxon>
    </lineage>
</organism>
<sequence length="134" mass="14895">MSPPLDFAGRHALICSVTMFQQLRKAPLSLSVVSSLKLPAFTILQVGSHRSLSAQKYYSNIYGFKAIIGTNWPMLPLQRRGLNSGASCLRCKLCKYLVGSVLSSIHLSSYMDFRMLLNEHTLLSSILSDKTVRT</sequence>
<keyword evidence="2" id="KW-1185">Reference proteome</keyword>
<accession>A0A6H5IV81</accession>
<evidence type="ECO:0000313" key="2">
    <source>
        <dbReference type="Proteomes" id="UP000479190"/>
    </source>
</evidence>
<evidence type="ECO:0000313" key="1">
    <source>
        <dbReference type="EMBL" id="CAB0040756.1"/>
    </source>
</evidence>
<protein>
    <submittedName>
        <fullName evidence="1">Uncharacterized protein</fullName>
    </submittedName>
</protein>
<proteinExistence type="predicted"/>